<keyword evidence="2" id="KW-1185">Reference proteome</keyword>
<dbReference type="EMBL" id="JBFRUW010000008">
    <property type="protein sequence ID" value="MFA0567688.1"/>
    <property type="molecule type" value="Genomic_DNA"/>
</dbReference>
<comment type="caution">
    <text evidence="1">The sequence shown here is derived from an EMBL/GenBank/DDBJ whole genome shotgun (WGS) entry which is preliminary data.</text>
</comment>
<reference evidence="1 2" key="1">
    <citation type="journal article" date="2024" name="ISME J.">
        <title>Tailless and filamentous prophages are predominant in marine Vibrio.</title>
        <authorList>
            <person name="Steensen K."/>
            <person name="Seneca J."/>
            <person name="Bartlau N."/>
            <person name="Yu X.A."/>
            <person name="Hussain F.A."/>
            <person name="Polz M.F."/>
        </authorList>
    </citation>
    <scope>NUCLEOTIDE SEQUENCE [LARGE SCALE GENOMIC DNA]</scope>
    <source>
        <strain evidence="1 2">10N.222.51.A1</strain>
    </source>
</reference>
<dbReference type="InterPro" id="IPR011990">
    <property type="entry name" value="TPR-like_helical_dom_sf"/>
</dbReference>
<proteinExistence type="predicted"/>
<sequence length="164" mass="19044">MELEQCWMYYLKAEQLMEQGHWPEAQRLYHDVLSHLPNHIQEAAFESNIKPCQFACLLAGLRDASVAQSEILNRLGQQQQAFDTLNQSYALLQFISLENTSLIQRTYLLLEKQSEDLLNHLIAFCSAQRSSHWMLELEQIQRAHHHFGQLKSTPETHSSPNVLN</sequence>
<accession>A0ABV4N8H6</accession>
<name>A0ABV4N8H6_9VIBR</name>
<organism evidence="1 2">
    <name type="scientific">Vibrio gallaecicus</name>
    <dbReference type="NCBI Taxonomy" id="552386"/>
    <lineage>
        <taxon>Bacteria</taxon>
        <taxon>Pseudomonadati</taxon>
        <taxon>Pseudomonadota</taxon>
        <taxon>Gammaproteobacteria</taxon>
        <taxon>Vibrionales</taxon>
        <taxon>Vibrionaceae</taxon>
        <taxon>Vibrio</taxon>
    </lineage>
</organism>
<evidence type="ECO:0000313" key="1">
    <source>
        <dbReference type="EMBL" id="MFA0567688.1"/>
    </source>
</evidence>
<dbReference type="SUPFAM" id="SSF48452">
    <property type="entry name" value="TPR-like"/>
    <property type="match status" value="1"/>
</dbReference>
<protein>
    <recommendedName>
        <fullName evidence="3">Tetratricopeptide repeat protein</fullName>
    </recommendedName>
</protein>
<evidence type="ECO:0000313" key="2">
    <source>
        <dbReference type="Proteomes" id="UP001570417"/>
    </source>
</evidence>
<dbReference type="Proteomes" id="UP001570417">
    <property type="component" value="Unassembled WGS sequence"/>
</dbReference>
<gene>
    <name evidence="1" type="ORF">AB4566_05295</name>
</gene>
<dbReference type="RefSeq" id="WP_137371680.1">
    <property type="nucleotide sequence ID" value="NZ_AP025491.1"/>
</dbReference>
<evidence type="ECO:0008006" key="3">
    <source>
        <dbReference type="Google" id="ProtNLM"/>
    </source>
</evidence>